<dbReference type="SUPFAM" id="SSF56601">
    <property type="entry name" value="beta-lactamase/transpeptidase-like"/>
    <property type="match status" value="1"/>
</dbReference>
<dbReference type="GO" id="GO:0016787">
    <property type="term" value="F:hydrolase activity"/>
    <property type="evidence" value="ECO:0007669"/>
    <property type="project" value="UniProtKB-KW"/>
</dbReference>
<name>A0A841PS04_9BACI</name>
<dbReference type="InterPro" id="IPR050789">
    <property type="entry name" value="Diverse_Enzym_Activities"/>
</dbReference>
<feature type="domain" description="Beta-lactamase-related" evidence="2">
    <location>
        <begin position="11"/>
        <end position="336"/>
    </location>
</feature>
<organism evidence="3 4">
    <name type="scientific">Salirhabdus euzebyi</name>
    <dbReference type="NCBI Taxonomy" id="394506"/>
    <lineage>
        <taxon>Bacteria</taxon>
        <taxon>Bacillati</taxon>
        <taxon>Bacillota</taxon>
        <taxon>Bacilli</taxon>
        <taxon>Bacillales</taxon>
        <taxon>Bacillaceae</taxon>
        <taxon>Salirhabdus</taxon>
    </lineage>
</organism>
<dbReference type="RefSeq" id="WP_174496327.1">
    <property type="nucleotide sequence ID" value="NZ_CADDWK010000007.1"/>
</dbReference>
<protein>
    <submittedName>
        <fullName evidence="3">CubicO group peptidase (Beta-lactamase class C family)</fullName>
    </submittedName>
</protein>
<keyword evidence="4" id="KW-1185">Reference proteome</keyword>
<sequence>MNSMEEKIDYLFDKYLQEKCFAGGVCFIKHKDKNVFVKAYGKRNRVTNEDVNVDTIFDLASVTKIFTSTVILKMVSDEKLTLETTLGECLPRVAGHNVLAPITIKQLLTHSSGLQAWFPFYTYLSDDLFSLLKKLDLVHQEQNEVVYSDLNYILLGEVIKHHYNASLQDVLQQEMVTPLKMKQVTYGSISSLNVAATEFGNQIEMQMCHSRNRDFPDWRNTNEPIVGEVNDGNTYYFFKGQSGHAGIFGTAEDLSKLVDVYSKGGMSENKRFITTNLVQQSMQNVVEDRGLGWHSSEPFPEGFGHTGFTGTAIWIVPEKDLQVILLTNRLHVDQPKNINPFRKELYEEVLNYFS</sequence>
<evidence type="ECO:0000313" key="3">
    <source>
        <dbReference type="EMBL" id="MBB6451707.1"/>
    </source>
</evidence>
<reference evidence="3 4" key="1">
    <citation type="submission" date="2020-08" db="EMBL/GenBank/DDBJ databases">
        <title>Genomic Encyclopedia of Type Strains, Phase IV (KMG-IV): sequencing the most valuable type-strain genomes for metagenomic binning, comparative biology and taxonomic classification.</title>
        <authorList>
            <person name="Goeker M."/>
        </authorList>
    </citation>
    <scope>NUCLEOTIDE SEQUENCE [LARGE SCALE GENOMIC DNA]</scope>
    <source>
        <strain evidence="3 4">DSM 19612</strain>
    </source>
</reference>
<evidence type="ECO:0000256" key="1">
    <source>
        <dbReference type="ARBA" id="ARBA00022801"/>
    </source>
</evidence>
<dbReference type="InterPro" id="IPR012338">
    <property type="entry name" value="Beta-lactam/transpept-like"/>
</dbReference>
<dbReference type="PANTHER" id="PTHR43283">
    <property type="entry name" value="BETA-LACTAMASE-RELATED"/>
    <property type="match status" value="1"/>
</dbReference>
<dbReference type="Gene3D" id="3.40.710.10">
    <property type="entry name" value="DD-peptidase/beta-lactamase superfamily"/>
    <property type="match status" value="1"/>
</dbReference>
<evidence type="ECO:0000259" key="2">
    <source>
        <dbReference type="Pfam" id="PF00144"/>
    </source>
</evidence>
<comment type="caution">
    <text evidence="3">The sequence shown here is derived from an EMBL/GenBank/DDBJ whole genome shotgun (WGS) entry which is preliminary data.</text>
</comment>
<proteinExistence type="predicted"/>
<dbReference type="PANTHER" id="PTHR43283:SF11">
    <property type="entry name" value="BETA-LACTAMASE-RELATED DOMAIN-CONTAINING PROTEIN"/>
    <property type="match status" value="1"/>
</dbReference>
<accession>A0A841PS04</accession>
<dbReference type="Proteomes" id="UP000581688">
    <property type="component" value="Unassembled WGS sequence"/>
</dbReference>
<dbReference type="EMBL" id="JACHGH010000001">
    <property type="protein sequence ID" value="MBB6451707.1"/>
    <property type="molecule type" value="Genomic_DNA"/>
</dbReference>
<dbReference type="InterPro" id="IPR001466">
    <property type="entry name" value="Beta-lactam-related"/>
</dbReference>
<evidence type="ECO:0000313" key="4">
    <source>
        <dbReference type="Proteomes" id="UP000581688"/>
    </source>
</evidence>
<keyword evidence="1" id="KW-0378">Hydrolase</keyword>
<gene>
    <name evidence="3" type="ORF">HNQ94_000128</name>
</gene>
<dbReference type="Pfam" id="PF00144">
    <property type="entry name" value="Beta-lactamase"/>
    <property type="match status" value="1"/>
</dbReference>
<dbReference type="AlphaFoldDB" id="A0A841PS04"/>